<keyword evidence="7" id="KW-0460">Magnesium</keyword>
<dbReference type="EC" id="3.6.1.22" evidence="4"/>
<protein>
    <recommendedName>
        <fullName evidence="4">NAD(+) diphosphatase</fullName>
        <ecNumber evidence="4">3.6.1.22</ecNumber>
    </recommendedName>
</protein>
<evidence type="ECO:0000256" key="1">
    <source>
        <dbReference type="ARBA" id="ARBA00001946"/>
    </source>
</evidence>
<dbReference type="InterPro" id="IPR000086">
    <property type="entry name" value="NUDIX_hydrolase_dom"/>
</dbReference>
<dbReference type="SUPFAM" id="SSF55811">
    <property type="entry name" value="Nudix"/>
    <property type="match status" value="1"/>
</dbReference>
<dbReference type="Pfam" id="PF09297">
    <property type="entry name" value="Zn_ribbon_NUD"/>
    <property type="match status" value="1"/>
</dbReference>
<organism evidence="11 12">
    <name type="scientific">Nesterenkonia rhizosphaerae</name>
    <dbReference type="NCBI Taxonomy" id="1348272"/>
    <lineage>
        <taxon>Bacteria</taxon>
        <taxon>Bacillati</taxon>
        <taxon>Actinomycetota</taxon>
        <taxon>Actinomycetes</taxon>
        <taxon>Micrococcales</taxon>
        <taxon>Micrococcaceae</taxon>
        <taxon>Nesterenkonia</taxon>
    </lineage>
</organism>
<evidence type="ECO:0000256" key="2">
    <source>
        <dbReference type="ARBA" id="ARBA00001947"/>
    </source>
</evidence>
<comment type="cofactor">
    <cofactor evidence="1">
        <name>Mg(2+)</name>
        <dbReference type="ChEBI" id="CHEBI:18420"/>
    </cofactor>
</comment>
<keyword evidence="5" id="KW-0479">Metal-binding</keyword>
<comment type="cofactor">
    <cofactor evidence="2">
        <name>Zn(2+)</name>
        <dbReference type="ChEBI" id="CHEBI:29105"/>
    </cofactor>
</comment>
<comment type="caution">
    <text evidence="11">The sequence shown here is derived from an EMBL/GenBank/DDBJ whole genome shotgun (WGS) entry which is preliminary data.</text>
</comment>
<comment type="similarity">
    <text evidence="3">Belongs to the Nudix hydrolase family. NudC subfamily.</text>
</comment>
<dbReference type="InterPro" id="IPR049734">
    <property type="entry name" value="NudC-like_C"/>
</dbReference>
<gene>
    <name evidence="11" type="ORF">GCM10025790_12370</name>
</gene>
<dbReference type="PROSITE" id="PS51462">
    <property type="entry name" value="NUDIX"/>
    <property type="match status" value="1"/>
</dbReference>
<name>A0ABP9G1M7_9MICC</name>
<proteinExistence type="inferred from homology"/>
<dbReference type="InterPro" id="IPR020084">
    <property type="entry name" value="NUDIX_hydrolase_CS"/>
</dbReference>
<evidence type="ECO:0000313" key="11">
    <source>
        <dbReference type="EMBL" id="GAA4918310.1"/>
    </source>
</evidence>
<comment type="catalytic activity">
    <reaction evidence="9">
        <text>a 5'-end NAD(+)-phospho-ribonucleoside in mRNA + H2O = a 5'-end phospho-adenosine-phospho-ribonucleoside in mRNA + beta-nicotinamide D-ribonucleotide + 2 H(+)</text>
        <dbReference type="Rhea" id="RHEA:60876"/>
        <dbReference type="Rhea" id="RHEA-COMP:15698"/>
        <dbReference type="Rhea" id="RHEA-COMP:15719"/>
        <dbReference type="ChEBI" id="CHEBI:14649"/>
        <dbReference type="ChEBI" id="CHEBI:15377"/>
        <dbReference type="ChEBI" id="CHEBI:15378"/>
        <dbReference type="ChEBI" id="CHEBI:144029"/>
        <dbReference type="ChEBI" id="CHEBI:144051"/>
    </reaction>
    <physiologicalReaction direction="left-to-right" evidence="9">
        <dbReference type="Rhea" id="RHEA:60877"/>
    </physiologicalReaction>
</comment>
<evidence type="ECO:0000256" key="6">
    <source>
        <dbReference type="ARBA" id="ARBA00022801"/>
    </source>
</evidence>
<evidence type="ECO:0000256" key="9">
    <source>
        <dbReference type="ARBA" id="ARBA00023679"/>
    </source>
</evidence>
<dbReference type="CDD" id="cd03429">
    <property type="entry name" value="NUDIX_NADH_pyrophosphatase_Nudt13"/>
    <property type="match status" value="1"/>
</dbReference>
<evidence type="ECO:0000256" key="3">
    <source>
        <dbReference type="ARBA" id="ARBA00009595"/>
    </source>
</evidence>
<dbReference type="NCBIfam" id="NF001299">
    <property type="entry name" value="PRK00241.1"/>
    <property type="match status" value="1"/>
</dbReference>
<dbReference type="Pfam" id="PF00293">
    <property type="entry name" value="NUDIX"/>
    <property type="match status" value="1"/>
</dbReference>
<dbReference type="Gene3D" id="3.90.79.20">
    <property type="match status" value="1"/>
</dbReference>
<keyword evidence="8" id="KW-0520">NAD</keyword>
<dbReference type="PROSITE" id="PS00893">
    <property type="entry name" value="NUDIX_BOX"/>
    <property type="match status" value="1"/>
</dbReference>
<evidence type="ECO:0000256" key="8">
    <source>
        <dbReference type="ARBA" id="ARBA00023027"/>
    </source>
</evidence>
<sequence length="204" mass="22104">MTADLRAIGHVLPAVEAELLTYAAAVTTWHASSAFCSGCGGTTRVASSGWERTCTQCGTSHYPRTDPAVITAVIDAEDRLLLGSAQRWESSRFSTFAGFVEAGESLEDAVVREVQEEAGIVVERVEYAGSQPWPFPRSLMVGFFAHTSDTNASADDEEIREVRWFTRRELRDEVVSGAVTLPPRSAVSYALIAAWYGGTLPEPA</sequence>
<dbReference type="EMBL" id="BAABLW010000007">
    <property type="protein sequence ID" value="GAA4918310.1"/>
    <property type="molecule type" value="Genomic_DNA"/>
</dbReference>
<evidence type="ECO:0000259" key="10">
    <source>
        <dbReference type="PROSITE" id="PS51462"/>
    </source>
</evidence>
<evidence type="ECO:0000313" key="12">
    <source>
        <dbReference type="Proteomes" id="UP001500368"/>
    </source>
</evidence>
<accession>A0ABP9G1M7</accession>
<dbReference type="InterPro" id="IPR050241">
    <property type="entry name" value="NAD-cap_RNA_hydrolase_NudC"/>
</dbReference>
<keyword evidence="6" id="KW-0378">Hydrolase</keyword>
<dbReference type="InterPro" id="IPR015797">
    <property type="entry name" value="NUDIX_hydrolase-like_dom_sf"/>
</dbReference>
<dbReference type="Proteomes" id="UP001500368">
    <property type="component" value="Unassembled WGS sequence"/>
</dbReference>
<dbReference type="InterPro" id="IPR015376">
    <property type="entry name" value="Znr_NADH_PPase"/>
</dbReference>
<reference evidence="12" key="1">
    <citation type="journal article" date="2019" name="Int. J. Syst. Evol. Microbiol.">
        <title>The Global Catalogue of Microorganisms (GCM) 10K type strain sequencing project: providing services to taxonomists for standard genome sequencing and annotation.</title>
        <authorList>
            <consortium name="The Broad Institute Genomics Platform"/>
            <consortium name="The Broad Institute Genome Sequencing Center for Infectious Disease"/>
            <person name="Wu L."/>
            <person name="Ma J."/>
        </authorList>
    </citation>
    <scope>NUCLEOTIDE SEQUENCE [LARGE SCALE GENOMIC DNA]</scope>
    <source>
        <strain evidence="12">JCM 19129</strain>
    </source>
</reference>
<dbReference type="Gene3D" id="3.90.79.10">
    <property type="entry name" value="Nucleoside Triphosphate Pyrophosphohydrolase"/>
    <property type="match status" value="1"/>
</dbReference>
<evidence type="ECO:0000256" key="7">
    <source>
        <dbReference type="ARBA" id="ARBA00022842"/>
    </source>
</evidence>
<dbReference type="PANTHER" id="PTHR42904:SF6">
    <property type="entry name" value="NAD-CAPPED RNA HYDROLASE NUDT12"/>
    <property type="match status" value="1"/>
</dbReference>
<evidence type="ECO:0000256" key="5">
    <source>
        <dbReference type="ARBA" id="ARBA00022723"/>
    </source>
</evidence>
<dbReference type="PANTHER" id="PTHR42904">
    <property type="entry name" value="NUDIX HYDROLASE, NUDC SUBFAMILY"/>
    <property type="match status" value="1"/>
</dbReference>
<keyword evidence="12" id="KW-1185">Reference proteome</keyword>
<feature type="domain" description="Nudix hydrolase" evidence="10">
    <location>
        <begin position="63"/>
        <end position="187"/>
    </location>
</feature>
<evidence type="ECO:0000256" key="4">
    <source>
        <dbReference type="ARBA" id="ARBA00012381"/>
    </source>
</evidence>